<dbReference type="GO" id="GO:0003735">
    <property type="term" value="F:structural constituent of ribosome"/>
    <property type="evidence" value="ECO:0007669"/>
    <property type="project" value="InterPro"/>
</dbReference>
<feature type="non-terminal residue" evidence="2">
    <location>
        <position position="43"/>
    </location>
</feature>
<dbReference type="AlphaFoldDB" id="A0A382J455"/>
<dbReference type="Gene3D" id="3.30.70.60">
    <property type="match status" value="1"/>
</dbReference>
<dbReference type="GO" id="GO:0019843">
    <property type="term" value="F:rRNA binding"/>
    <property type="evidence" value="ECO:0007669"/>
    <property type="project" value="InterPro"/>
</dbReference>
<evidence type="ECO:0000256" key="1">
    <source>
        <dbReference type="ARBA" id="ARBA00009512"/>
    </source>
</evidence>
<dbReference type="InterPro" id="IPR000529">
    <property type="entry name" value="Ribosomal_bS6"/>
</dbReference>
<organism evidence="2">
    <name type="scientific">marine metagenome</name>
    <dbReference type="NCBI Taxonomy" id="408172"/>
    <lineage>
        <taxon>unclassified sequences</taxon>
        <taxon>metagenomes</taxon>
        <taxon>ecological metagenomes</taxon>
    </lineage>
</organism>
<protein>
    <recommendedName>
        <fullName evidence="3">30S ribosomal protein S6</fullName>
    </recommendedName>
</protein>
<dbReference type="InterPro" id="IPR035980">
    <property type="entry name" value="Ribosomal_bS6_sf"/>
</dbReference>
<evidence type="ECO:0000313" key="2">
    <source>
        <dbReference type="EMBL" id="SVC06676.1"/>
    </source>
</evidence>
<dbReference type="GO" id="GO:0005840">
    <property type="term" value="C:ribosome"/>
    <property type="evidence" value="ECO:0007669"/>
    <property type="project" value="InterPro"/>
</dbReference>
<dbReference type="SUPFAM" id="SSF54995">
    <property type="entry name" value="Ribosomal protein S6"/>
    <property type="match status" value="1"/>
</dbReference>
<dbReference type="Pfam" id="PF01250">
    <property type="entry name" value="Ribosomal_S6"/>
    <property type="match status" value="1"/>
</dbReference>
<evidence type="ECO:0008006" key="3">
    <source>
        <dbReference type="Google" id="ProtNLM"/>
    </source>
</evidence>
<gene>
    <name evidence="2" type="ORF">METZ01_LOCUS259530</name>
</gene>
<accession>A0A382J455</accession>
<proteinExistence type="inferred from homology"/>
<reference evidence="2" key="1">
    <citation type="submission" date="2018-05" db="EMBL/GenBank/DDBJ databases">
        <authorList>
            <person name="Lanie J.A."/>
            <person name="Ng W.-L."/>
            <person name="Kazmierczak K.M."/>
            <person name="Andrzejewski T.M."/>
            <person name="Davidsen T.M."/>
            <person name="Wayne K.J."/>
            <person name="Tettelin H."/>
            <person name="Glass J.I."/>
            <person name="Rusch D."/>
            <person name="Podicherti R."/>
            <person name="Tsui H.-C.T."/>
            <person name="Winkler M.E."/>
        </authorList>
    </citation>
    <scope>NUCLEOTIDE SEQUENCE</scope>
</reference>
<name>A0A382J455_9ZZZZ</name>
<dbReference type="InterPro" id="IPR014717">
    <property type="entry name" value="Transl_elong_EF1B/ribsomal_bS6"/>
</dbReference>
<sequence length="43" mass="4643">MRAYELMIIFDGDLEEEAVTASLSKAVATIEAEGGRVVNKLDS</sequence>
<comment type="similarity">
    <text evidence="1">Belongs to the bacterial ribosomal protein bS6 family.</text>
</comment>
<dbReference type="GO" id="GO:0006412">
    <property type="term" value="P:translation"/>
    <property type="evidence" value="ECO:0007669"/>
    <property type="project" value="InterPro"/>
</dbReference>
<dbReference type="EMBL" id="UINC01071626">
    <property type="protein sequence ID" value="SVC06676.1"/>
    <property type="molecule type" value="Genomic_DNA"/>
</dbReference>